<evidence type="ECO:0000256" key="9">
    <source>
        <dbReference type="SAM" id="MobiDB-lite"/>
    </source>
</evidence>
<evidence type="ECO:0000256" key="10">
    <source>
        <dbReference type="SAM" id="Phobius"/>
    </source>
</evidence>
<sequence length="636" mass="65781">MSATAPSAGPSPIRRPLAAAALLATLVSLVFGLLLAGAGPASAHAALTGSDPADGAVVDTAPKEVTLSFSEAIAVGDDSIRVLDPSGKRADTEAEPKDLSEGSTVRYGVALHSGLPDGTYTVAWQAISADSHPISGAFTFSIGAPSDTTVALPSQEAGGGPVGVVYDIARYAAYGGFVLLVGGSAFVLVCWRDGATALPMQRLVVRGWLTLTAATLVMLLLRNPYTGSGKFADAFDLAGLQSVLDTKPGAALVSRLLLLGAAALFIAVLFGTYARREDEREKKDLTFGLAVGGGVVATGIAATWAMSEHASTGIQANIAMPVDVLHLLAVAAWLGGLASLLVALYRTPDIGSAAVRRFSTVAFSSVVVLAATGIYQSWRQVGSWSALTGTRYGQLLILKVALIAVLLAVAWFSRRWTGRLTDSAVASVDAAEEEPESPSESVSADPERAAQLARQRAALTATKKKRIRDADPQRSGLRRSVLAEAAVAVVLLAVTTMLTSTEPGRTEEEAAGGTPSASAPAAGGPVNLKMPFDTGGQNGKGTVRIDIEPGRTGSNDLHVWIDGSDGKPMDVPELKLALTLESKDIGPLPVVPDRLAEGHWSASAVQIPMAGDWKIDVTVRTSDIDQVTIDKNAKIG</sequence>
<dbReference type="Pfam" id="PF05425">
    <property type="entry name" value="CopD"/>
    <property type="match status" value="1"/>
</dbReference>
<evidence type="ECO:0000256" key="5">
    <source>
        <dbReference type="ARBA" id="ARBA00022729"/>
    </source>
</evidence>
<feature type="compositionally biased region" description="Low complexity" evidence="9">
    <location>
        <begin position="511"/>
        <end position="525"/>
    </location>
</feature>
<feature type="domain" description="Copper resistance protein D" evidence="12">
    <location>
        <begin position="353"/>
        <end position="420"/>
    </location>
</feature>
<evidence type="ECO:0000256" key="3">
    <source>
        <dbReference type="ARBA" id="ARBA00022692"/>
    </source>
</evidence>
<keyword evidence="6 10" id="KW-1133">Transmembrane helix</keyword>
<accession>A0ABM9H067</accession>
<organism evidence="13 14">
    <name type="scientific">Streptomyces globisporus</name>
    <dbReference type="NCBI Taxonomy" id="1908"/>
    <lineage>
        <taxon>Bacteria</taxon>
        <taxon>Bacillati</taxon>
        <taxon>Actinomycetota</taxon>
        <taxon>Actinomycetes</taxon>
        <taxon>Kitasatosporales</taxon>
        <taxon>Streptomycetaceae</taxon>
        <taxon>Streptomyces</taxon>
    </lineage>
</organism>
<dbReference type="RefSeq" id="WP_044373977.1">
    <property type="nucleotide sequence ID" value="NZ_BMTG01000005.1"/>
</dbReference>
<dbReference type="PANTHER" id="PTHR34820:SF4">
    <property type="entry name" value="INNER MEMBRANE PROTEIN YEBZ"/>
    <property type="match status" value="1"/>
</dbReference>
<evidence type="ECO:0000259" key="12">
    <source>
        <dbReference type="Pfam" id="PF05425"/>
    </source>
</evidence>
<dbReference type="PANTHER" id="PTHR34820">
    <property type="entry name" value="INNER MEMBRANE PROTEIN YEBZ"/>
    <property type="match status" value="1"/>
</dbReference>
<feature type="transmembrane region" description="Helical" evidence="10">
    <location>
        <begin position="285"/>
        <end position="304"/>
    </location>
</feature>
<evidence type="ECO:0000256" key="1">
    <source>
        <dbReference type="ARBA" id="ARBA00004651"/>
    </source>
</evidence>
<evidence type="ECO:0000313" key="14">
    <source>
        <dbReference type="Proteomes" id="UP001154015"/>
    </source>
</evidence>
<feature type="region of interest" description="Disordered" evidence="9">
    <location>
        <begin position="500"/>
        <end position="525"/>
    </location>
</feature>
<dbReference type="InterPro" id="IPR008457">
    <property type="entry name" value="Cu-R_CopD_dom"/>
</dbReference>
<evidence type="ECO:0000256" key="6">
    <source>
        <dbReference type="ARBA" id="ARBA00022989"/>
    </source>
</evidence>
<dbReference type="EMBL" id="CAKXYP010000010">
    <property type="protein sequence ID" value="CAH9416942.1"/>
    <property type="molecule type" value="Genomic_DNA"/>
</dbReference>
<dbReference type="InterPro" id="IPR014756">
    <property type="entry name" value="Ig_E-set"/>
</dbReference>
<protein>
    <submittedName>
        <fullName evidence="13">Copper resistance protein CopC / Copper resistance protein CopD</fullName>
    </submittedName>
</protein>
<keyword evidence="5" id="KW-0732">Signal</keyword>
<dbReference type="InterPro" id="IPR007348">
    <property type="entry name" value="CopC_dom"/>
</dbReference>
<gene>
    <name evidence="13" type="ORF">SGL43_03978</name>
</gene>
<dbReference type="Pfam" id="PF04234">
    <property type="entry name" value="CopC"/>
    <property type="match status" value="1"/>
</dbReference>
<dbReference type="InterPro" id="IPR014755">
    <property type="entry name" value="Cu-Rt/internalin_Ig-like"/>
</dbReference>
<evidence type="ECO:0000256" key="8">
    <source>
        <dbReference type="ARBA" id="ARBA00023136"/>
    </source>
</evidence>
<keyword evidence="2" id="KW-1003">Cell membrane</keyword>
<feature type="transmembrane region" description="Helical" evidence="10">
    <location>
        <begin position="171"/>
        <end position="191"/>
    </location>
</feature>
<name>A0ABM9H067_STRGL</name>
<proteinExistence type="predicted"/>
<comment type="caution">
    <text evidence="13">The sequence shown here is derived from an EMBL/GenBank/DDBJ whole genome shotgun (WGS) entry which is preliminary data.</text>
</comment>
<feature type="transmembrane region" description="Helical" evidence="10">
    <location>
        <begin position="395"/>
        <end position="413"/>
    </location>
</feature>
<evidence type="ECO:0000259" key="11">
    <source>
        <dbReference type="Pfam" id="PF04234"/>
    </source>
</evidence>
<keyword evidence="7" id="KW-0186">Copper</keyword>
<dbReference type="Gene3D" id="2.60.40.1220">
    <property type="match status" value="1"/>
</dbReference>
<keyword evidence="8 10" id="KW-0472">Membrane</keyword>
<feature type="transmembrane region" description="Helical" evidence="10">
    <location>
        <begin position="252"/>
        <end position="273"/>
    </location>
</feature>
<keyword evidence="4" id="KW-0479">Metal-binding</keyword>
<evidence type="ECO:0000256" key="7">
    <source>
        <dbReference type="ARBA" id="ARBA00023008"/>
    </source>
</evidence>
<dbReference type="SUPFAM" id="SSF81296">
    <property type="entry name" value="E set domains"/>
    <property type="match status" value="1"/>
</dbReference>
<feature type="domain" description="CopC" evidence="11">
    <location>
        <begin position="44"/>
        <end position="142"/>
    </location>
</feature>
<dbReference type="Proteomes" id="UP001154015">
    <property type="component" value="Unassembled WGS sequence"/>
</dbReference>
<evidence type="ECO:0000256" key="4">
    <source>
        <dbReference type="ARBA" id="ARBA00022723"/>
    </source>
</evidence>
<feature type="transmembrane region" description="Helical" evidence="10">
    <location>
        <begin position="203"/>
        <end position="221"/>
    </location>
</feature>
<feature type="compositionally biased region" description="Low complexity" evidence="9">
    <location>
        <begin position="438"/>
        <end position="461"/>
    </location>
</feature>
<reference evidence="13" key="1">
    <citation type="submission" date="2022-03" db="EMBL/GenBank/DDBJ databases">
        <authorList>
            <person name="Leyn A S."/>
        </authorList>
    </citation>
    <scope>NUCLEOTIDE SEQUENCE</scope>
    <source>
        <strain evidence="13">Streptomyces globisporus 4-3</strain>
    </source>
</reference>
<comment type="subcellular location">
    <subcellularLocation>
        <location evidence="1">Cell membrane</location>
        <topology evidence="1">Multi-pass membrane protein</topology>
    </subcellularLocation>
</comment>
<dbReference type="InterPro" id="IPR032694">
    <property type="entry name" value="CopC/D"/>
</dbReference>
<keyword evidence="14" id="KW-1185">Reference proteome</keyword>
<feature type="region of interest" description="Disordered" evidence="9">
    <location>
        <begin position="429"/>
        <end position="474"/>
    </location>
</feature>
<evidence type="ECO:0000256" key="2">
    <source>
        <dbReference type="ARBA" id="ARBA00022475"/>
    </source>
</evidence>
<feature type="transmembrane region" description="Helical" evidence="10">
    <location>
        <begin position="324"/>
        <end position="345"/>
    </location>
</feature>
<keyword evidence="3 10" id="KW-0812">Transmembrane</keyword>
<evidence type="ECO:0000313" key="13">
    <source>
        <dbReference type="EMBL" id="CAH9416942.1"/>
    </source>
</evidence>
<feature type="transmembrane region" description="Helical" evidence="10">
    <location>
        <begin position="357"/>
        <end position="375"/>
    </location>
</feature>